<evidence type="ECO:0000256" key="1">
    <source>
        <dbReference type="SAM" id="MobiDB-lite"/>
    </source>
</evidence>
<dbReference type="Proteomes" id="UP001597045">
    <property type="component" value="Unassembled WGS sequence"/>
</dbReference>
<reference evidence="3" key="1">
    <citation type="journal article" date="2019" name="Int. J. Syst. Evol. Microbiol.">
        <title>The Global Catalogue of Microorganisms (GCM) 10K type strain sequencing project: providing services to taxonomists for standard genome sequencing and annotation.</title>
        <authorList>
            <consortium name="The Broad Institute Genomics Platform"/>
            <consortium name="The Broad Institute Genome Sequencing Center for Infectious Disease"/>
            <person name="Wu L."/>
            <person name="Ma J."/>
        </authorList>
    </citation>
    <scope>NUCLEOTIDE SEQUENCE [LARGE SCALE GENOMIC DNA]</scope>
    <source>
        <strain evidence="3">JCM 31486</strain>
    </source>
</reference>
<evidence type="ECO:0000313" key="2">
    <source>
        <dbReference type="EMBL" id="MFD1046064.1"/>
    </source>
</evidence>
<protein>
    <recommendedName>
        <fullName evidence="4">Serine/threonine protein kinase</fullName>
    </recommendedName>
</protein>
<organism evidence="2 3">
    <name type="scientific">Kibdelosporangium lantanae</name>
    <dbReference type="NCBI Taxonomy" id="1497396"/>
    <lineage>
        <taxon>Bacteria</taxon>
        <taxon>Bacillati</taxon>
        <taxon>Actinomycetota</taxon>
        <taxon>Actinomycetes</taxon>
        <taxon>Pseudonocardiales</taxon>
        <taxon>Pseudonocardiaceae</taxon>
        <taxon>Kibdelosporangium</taxon>
    </lineage>
</organism>
<evidence type="ECO:0008006" key="4">
    <source>
        <dbReference type="Google" id="ProtNLM"/>
    </source>
</evidence>
<keyword evidence="3" id="KW-1185">Reference proteome</keyword>
<accession>A0ABW3M922</accession>
<sequence>ALSPTPPPPHTTSSSSPPQAPSYQDAVKVSAPIAKRLDEVFATLLPNATDVRPADASVGFDGLDNVNADKWFRDARGKFFVSVTVTGKDSPRVTRPEDVVCRSFETCNTYPQPDGSVVLTQLSLLQNGVNGMRVVTHFRTDGSVVRADTTNTPDGGGVADYPLTFEQLTTLATDPDFRIVK</sequence>
<name>A0ABW3M922_9PSEU</name>
<proteinExistence type="predicted"/>
<feature type="non-terminal residue" evidence="2">
    <location>
        <position position="1"/>
    </location>
</feature>
<comment type="caution">
    <text evidence="2">The sequence shown here is derived from an EMBL/GenBank/DDBJ whole genome shotgun (WGS) entry which is preliminary data.</text>
</comment>
<feature type="region of interest" description="Disordered" evidence="1">
    <location>
        <begin position="1"/>
        <end position="26"/>
    </location>
</feature>
<feature type="compositionally biased region" description="Pro residues" evidence="1">
    <location>
        <begin position="1"/>
        <end position="10"/>
    </location>
</feature>
<evidence type="ECO:0000313" key="3">
    <source>
        <dbReference type="Proteomes" id="UP001597045"/>
    </source>
</evidence>
<gene>
    <name evidence="2" type="ORF">ACFQ1S_11050</name>
</gene>
<dbReference type="EMBL" id="JBHTIS010000508">
    <property type="protein sequence ID" value="MFD1046064.1"/>
    <property type="molecule type" value="Genomic_DNA"/>
</dbReference>